<accession>A0A0C9ZPW7</accession>
<dbReference type="AlphaFoldDB" id="A0A0C9ZPW7"/>
<proteinExistence type="predicted"/>
<evidence type="ECO:0000256" key="1">
    <source>
        <dbReference type="SAM" id="MobiDB-lite"/>
    </source>
</evidence>
<evidence type="ECO:0000313" key="3">
    <source>
        <dbReference type="Proteomes" id="UP000054018"/>
    </source>
</evidence>
<feature type="compositionally biased region" description="Basic and acidic residues" evidence="1">
    <location>
        <begin position="29"/>
        <end position="41"/>
    </location>
</feature>
<reference evidence="2 3" key="1">
    <citation type="submission" date="2014-04" db="EMBL/GenBank/DDBJ databases">
        <authorList>
            <consortium name="DOE Joint Genome Institute"/>
            <person name="Kuo A."/>
            <person name="Kohler A."/>
            <person name="Costa M.D."/>
            <person name="Nagy L.G."/>
            <person name="Floudas D."/>
            <person name="Copeland A."/>
            <person name="Barry K.W."/>
            <person name="Cichocki N."/>
            <person name="Veneault-Fourrey C."/>
            <person name="LaButti K."/>
            <person name="Lindquist E.A."/>
            <person name="Lipzen A."/>
            <person name="Lundell T."/>
            <person name="Morin E."/>
            <person name="Murat C."/>
            <person name="Sun H."/>
            <person name="Tunlid A."/>
            <person name="Henrissat B."/>
            <person name="Grigoriev I.V."/>
            <person name="Hibbett D.S."/>
            <person name="Martin F."/>
            <person name="Nordberg H.P."/>
            <person name="Cantor M.N."/>
            <person name="Hua S.X."/>
        </authorList>
    </citation>
    <scope>NUCLEOTIDE SEQUENCE [LARGE SCALE GENOMIC DNA]</scope>
    <source>
        <strain evidence="2 3">441</strain>
    </source>
</reference>
<keyword evidence="3" id="KW-1185">Reference proteome</keyword>
<sequence length="222" mass="23576">MQSEKRHLLDYAKPSNSTPSPALLPGRSQVREDEFLYEPHHSSSAVYNPQVVVTRLGHSQRRGAYIPPNAINSVSPLNVSEKRHPLGYPKPPSPTLGRSQTRAGGFPSVQETSGMAFTERAATGPRRSFGGSLRGIPATITSEFADIGTGSGIEELPEVLPLQSATTTSTDRGAQADQEEFRAASPKDAMPEPDPTAAADVPLRFIRATGAGGCYTSGSFTA</sequence>
<gene>
    <name evidence="2" type="ORF">PISMIDRAFT_10332</name>
</gene>
<dbReference type="OrthoDB" id="10548816at2759"/>
<feature type="compositionally biased region" description="Basic and acidic residues" evidence="1">
    <location>
        <begin position="1"/>
        <end position="10"/>
    </location>
</feature>
<feature type="region of interest" description="Disordered" evidence="1">
    <location>
        <begin position="1"/>
        <end position="42"/>
    </location>
</feature>
<reference evidence="3" key="2">
    <citation type="submission" date="2015-01" db="EMBL/GenBank/DDBJ databases">
        <title>Evolutionary Origins and Diversification of the Mycorrhizal Mutualists.</title>
        <authorList>
            <consortium name="DOE Joint Genome Institute"/>
            <consortium name="Mycorrhizal Genomics Consortium"/>
            <person name="Kohler A."/>
            <person name="Kuo A."/>
            <person name="Nagy L.G."/>
            <person name="Floudas D."/>
            <person name="Copeland A."/>
            <person name="Barry K.W."/>
            <person name="Cichocki N."/>
            <person name="Veneault-Fourrey C."/>
            <person name="LaButti K."/>
            <person name="Lindquist E.A."/>
            <person name="Lipzen A."/>
            <person name="Lundell T."/>
            <person name="Morin E."/>
            <person name="Murat C."/>
            <person name="Riley R."/>
            <person name="Ohm R."/>
            <person name="Sun H."/>
            <person name="Tunlid A."/>
            <person name="Henrissat B."/>
            <person name="Grigoriev I.V."/>
            <person name="Hibbett D.S."/>
            <person name="Martin F."/>
        </authorList>
    </citation>
    <scope>NUCLEOTIDE SEQUENCE [LARGE SCALE GENOMIC DNA]</scope>
    <source>
        <strain evidence="3">441</strain>
    </source>
</reference>
<feature type="region of interest" description="Disordered" evidence="1">
    <location>
        <begin position="164"/>
        <end position="198"/>
    </location>
</feature>
<evidence type="ECO:0000313" key="2">
    <source>
        <dbReference type="EMBL" id="KIK24342.1"/>
    </source>
</evidence>
<dbReference type="HOGENOM" id="CLU_1245812_0_0_1"/>
<dbReference type="Proteomes" id="UP000054018">
    <property type="component" value="Unassembled WGS sequence"/>
</dbReference>
<dbReference type="EMBL" id="KN833717">
    <property type="protein sequence ID" value="KIK24342.1"/>
    <property type="molecule type" value="Genomic_DNA"/>
</dbReference>
<protein>
    <submittedName>
        <fullName evidence="2">Uncharacterized protein</fullName>
    </submittedName>
</protein>
<organism evidence="2 3">
    <name type="scientific">Pisolithus microcarpus 441</name>
    <dbReference type="NCBI Taxonomy" id="765257"/>
    <lineage>
        <taxon>Eukaryota</taxon>
        <taxon>Fungi</taxon>
        <taxon>Dikarya</taxon>
        <taxon>Basidiomycota</taxon>
        <taxon>Agaricomycotina</taxon>
        <taxon>Agaricomycetes</taxon>
        <taxon>Agaricomycetidae</taxon>
        <taxon>Boletales</taxon>
        <taxon>Sclerodermatineae</taxon>
        <taxon>Pisolithaceae</taxon>
        <taxon>Pisolithus</taxon>
    </lineage>
</organism>
<feature type="region of interest" description="Disordered" evidence="1">
    <location>
        <begin position="89"/>
        <end position="109"/>
    </location>
</feature>
<name>A0A0C9ZPW7_9AGAM</name>